<evidence type="ECO:0000256" key="2">
    <source>
        <dbReference type="ARBA" id="ARBA00004401"/>
    </source>
</evidence>
<dbReference type="Proteomes" id="UP001442364">
    <property type="component" value="Unassembled WGS sequence"/>
</dbReference>
<keyword evidence="6" id="KW-0645">Protease</keyword>
<keyword evidence="6" id="KW-0812">Transmembrane</keyword>
<dbReference type="CDD" id="cd06530">
    <property type="entry name" value="S26_SPase_I"/>
    <property type="match status" value="1"/>
</dbReference>
<keyword evidence="10" id="KW-1185">Reference proteome</keyword>
<dbReference type="EC" id="3.4.21.89" evidence="4 6"/>
<dbReference type="Pfam" id="PF10502">
    <property type="entry name" value="Peptidase_S26"/>
    <property type="match status" value="1"/>
</dbReference>
<feature type="compositionally biased region" description="Acidic residues" evidence="7">
    <location>
        <begin position="9"/>
        <end position="22"/>
    </location>
</feature>
<evidence type="ECO:0000256" key="3">
    <source>
        <dbReference type="ARBA" id="ARBA00009370"/>
    </source>
</evidence>
<dbReference type="EMBL" id="JBBMER010000002">
    <property type="protein sequence ID" value="MEQ2378924.1"/>
    <property type="molecule type" value="Genomic_DNA"/>
</dbReference>
<dbReference type="InterPro" id="IPR036286">
    <property type="entry name" value="LexA/Signal_pep-like_sf"/>
</dbReference>
<feature type="region of interest" description="Disordered" evidence="7">
    <location>
        <begin position="1"/>
        <end position="22"/>
    </location>
</feature>
<keyword evidence="6" id="KW-0472">Membrane</keyword>
<keyword evidence="6" id="KW-1133">Transmembrane helix</keyword>
<keyword evidence="5 6" id="KW-0378">Hydrolase</keyword>
<evidence type="ECO:0000256" key="4">
    <source>
        <dbReference type="ARBA" id="ARBA00013208"/>
    </source>
</evidence>
<evidence type="ECO:0000256" key="1">
    <source>
        <dbReference type="ARBA" id="ARBA00000677"/>
    </source>
</evidence>
<dbReference type="PRINTS" id="PR00727">
    <property type="entry name" value="LEADERPTASE"/>
</dbReference>
<evidence type="ECO:0000313" key="9">
    <source>
        <dbReference type="EMBL" id="MEQ2378924.1"/>
    </source>
</evidence>
<dbReference type="InterPro" id="IPR019533">
    <property type="entry name" value="Peptidase_S26"/>
</dbReference>
<dbReference type="InterPro" id="IPR019758">
    <property type="entry name" value="Pept_S26A_signal_pept_1_CS"/>
</dbReference>
<dbReference type="SUPFAM" id="SSF51306">
    <property type="entry name" value="LexA/Signal peptidase"/>
    <property type="match status" value="1"/>
</dbReference>
<comment type="caution">
    <text evidence="9">The sequence shown here is derived from an EMBL/GenBank/DDBJ whole genome shotgun (WGS) entry which is preliminary data.</text>
</comment>
<feature type="region of interest" description="Disordered" evidence="7">
    <location>
        <begin position="27"/>
        <end position="46"/>
    </location>
</feature>
<comment type="subcellular location">
    <subcellularLocation>
        <location evidence="2">Cell membrane</location>
        <topology evidence="2">Single-pass type II membrane protein</topology>
    </subcellularLocation>
    <subcellularLocation>
        <location evidence="6">Membrane</location>
        <topology evidence="6">Single-pass type II membrane protein</topology>
    </subcellularLocation>
</comment>
<evidence type="ECO:0000313" key="10">
    <source>
        <dbReference type="Proteomes" id="UP001442364"/>
    </source>
</evidence>
<comment type="similarity">
    <text evidence="3 6">Belongs to the peptidase S26 family.</text>
</comment>
<evidence type="ECO:0000256" key="6">
    <source>
        <dbReference type="RuleBase" id="RU362042"/>
    </source>
</evidence>
<organism evidence="9 10">
    <name type="scientific">[Lactobacillus] rogosae</name>
    <dbReference type="NCBI Taxonomy" id="706562"/>
    <lineage>
        <taxon>Bacteria</taxon>
        <taxon>Bacillati</taxon>
        <taxon>Bacillota</taxon>
        <taxon>Clostridia</taxon>
        <taxon>Lachnospirales</taxon>
        <taxon>Lachnospiraceae</taxon>
        <taxon>Lachnospira</taxon>
    </lineage>
</organism>
<gene>
    <name evidence="9" type="primary">lepB</name>
    <name evidence="9" type="ORF">WMO14_03360</name>
</gene>
<feature type="transmembrane region" description="Helical" evidence="6">
    <location>
        <begin position="66"/>
        <end position="89"/>
    </location>
</feature>
<evidence type="ECO:0000256" key="7">
    <source>
        <dbReference type="SAM" id="MobiDB-lite"/>
    </source>
</evidence>
<dbReference type="Gene3D" id="2.10.109.10">
    <property type="entry name" value="Umud Fragment, subunit A"/>
    <property type="match status" value="2"/>
</dbReference>
<sequence length="237" mass="27704">MTTNNNNTPDEDDLDYIDFDDDYDDIEDDDDDNDDYSYSRSDNISRHTDNNKKQEYSVVKFIVSEAFSFIKIVIFAAIIALLCTNFIIINAEVPSGSMRDTIWEGDRLFGFRLAYKFSEPKRGDVIIFKYPDNESENYVKRVIGLPNEIVQIKEGHVYINGDELDEPYIKEYIYDDGETHTYIVPDGCYFMLGDNRNNSKDSRYWTNTYVKKEKIIAKVLIRYYSGEKGRISFSRIS</sequence>
<name>A0ABV1BTW2_9FIRM</name>
<dbReference type="RefSeq" id="WP_082437063.1">
    <property type="nucleotide sequence ID" value="NZ_DAWCMB010000290.1"/>
</dbReference>
<dbReference type="NCBIfam" id="TIGR02227">
    <property type="entry name" value="sigpep_I_bact"/>
    <property type="match status" value="1"/>
</dbReference>
<reference evidence="9 10" key="1">
    <citation type="submission" date="2024-03" db="EMBL/GenBank/DDBJ databases">
        <title>Human intestinal bacterial collection.</title>
        <authorList>
            <person name="Pauvert C."/>
            <person name="Hitch T.C.A."/>
            <person name="Clavel T."/>
        </authorList>
    </citation>
    <scope>NUCLEOTIDE SEQUENCE [LARGE SCALE GENOMIC DNA]</scope>
    <source>
        <strain evidence="9 10">CLA-AA-H255</strain>
    </source>
</reference>
<evidence type="ECO:0000256" key="5">
    <source>
        <dbReference type="ARBA" id="ARBA00022801"/>
    </source>
</evidence>
<dbReference type="InterPro" id="IPR000223">
    <property type="entry name" value="Pept_S26A_signal_pept_1"/>
</dbReference>
<dbReference type="PANTHER" id="PTHR43390">
    <property type="entry name" value="SIGNAL PEPTIDASE I"/>
    <property type="match status" value="1"/>
</dbReference>
<evidence type="ECO:0000259" key="8">
    <source>
        <dbReference type="Pfam" id="PF10502"/>
    </source>
</evidence>
<accession>A0ABV1BTW2</accession>
<feature type="domain" description="Peptidase S26" evidence="8">
    <location>
        <begin position="68"/>
        <end position="224"/>
    </location>
</feature>
<dbReference type="PANTHER" id="PTHR43390:SF1">
    <property type="entry name" value="CHLOROPLAST PROCESSING PEPTIDASE"/>
    <property type="match status" value="1"/>
</dbReference>
<dbReference type="GO" id="GO:0009003">
    <property type="term" value="F:signal peptidase activity"/>
    <property type="evidence" value="ECO:0007669"/>
    <property type="project" value="UniProtKB-EC"/>
</dbReference>
<dbReference type="PROSITE" id="PS00761">
    <property type="entry name" value="SPASE_I_3"/>
    <property type="match status" value="1"/>
</dbReference>
<comment type="catalytic activity">
    <reaction evidence="1 6">
        <text>Cleavage of hydrophobic, N-terminal signal or leader sequences from secreted and periplasmic proteins.</text>
        <dbReference type="EC" id="3.4.21.89"/>
    </reaction>
</comment>
<protein>
    <recommendedName>
        <fullName evidence="4 6">Signal peptidase I</fullName>
        <ecNumber evidence="4 6">3.4.21.89</ecNumber>
    </recommendedName>
</protein>
<proteinExistence type="inferred from homology"/>